<evidence type="ECO:0000313" key="5">
    <source>
        <dbReference type="Proteomes" id="UP000664844"/>
    </source>
</evidence>
<name>A0ABS3FL26_9CYAN</name>
<evidence type="ECO:0000259" key="3">
    <source>
        <dbReference type="SMART" id="SM00939"/>
    </source>
</evidence>
<keyword evidence="1 4" id="KW-0378">Hydrolase</keyword>
<evidence type="ECO:0000256" key="2">
    <source>
        <dbReference type="SAM" id="Phobius"/>
    </source>
</evidence>
<keyword evidence="5" id="KW-1185">Reference proteome</keyword>
<keyword evidence="2" id="KW-1133">Transmembrane helix</keyword>
<dbReference type="InterPro" id="IPR008979">
    <property type="entry name" value="Galactose-bd-like_sf"/>
</dbReference>
<dbReference type="InterPro" id="IPR050585">
    <property type="entry name" value="Xaa-Pro_dipeptidyl-ppase/CocE"/>
</dbReference>
<dbReference type="Proteomes" id="UP000664844">
    <property type="component" value="Unassembled WGS sequence"/>
</dbReference>
<dbReference type="Gene3D" id="1.10.3020.10">
    <property type="entry name" value="alpha-amino acid ester hydrolase ( Helical cap domain)"/>
    <property type="match status" value="1"/>
</dbReference>
<dbReference type="InterPro" id="IPR013736">
    <property type="entry name" value="Xaa-Pro_dipept_C"/>
</dbReference>
<dbReference type="RefSeq" id="WP_207086386.1">
    <property type="nucleotide sequence ID" value="NZ_JAFLQW010000041.1"/>
</dbReference>
<dbReference type="EMBL" id="JAFLQW010000041">
    <property type="protein sequence ID" value="MBO0347811.1"/>
    <property type="molecule type" value="Genomic_DNA"/>
</dbReference>
<protein>
    <submittedName>
        <fullName evidence="4">CocE/NonD family hydrolase</fullName>
    </submittedName>
</protein>
<sequence length="646" mass="72918">MNDQRRQCKPRWYRPLLFTLSLIFSLIFGLEPGGKTWAKVSPLSGLIGVENLDSSRYPTNQALYVTMRDGVKIAIDIWLPKQLNPDEKIPTLMRMDRYWRSLGIMGYFPEFDPNYPEAQLANNAGYALVLVDSRGTGSSFGTQIYPWSPDEIKDYGEIVDWIIAQPWSNGKVGSYGTSYAGNSTEFLGRLNHPAVLAIAPRFNDFDPYTQLAFPGGIFNEWFVQRWSENNQRLDANDRDFVCLMEQLEGAICDALKVVITGAKPVDADRDGTLQASAIRDRTANLDVYKAAQTITYRDDRYGTTGITIQDFSPYRFQEEISRSQVPIFSIASWLDAGTANGALSRFLTYRNPQKVVIGAWNHGGTEDASPYQPQDLSPDPPLYEQIEELLEFFDTYLKDDSDRPPITREIRYYTMVEDQWKTTPVWPPQGIVSQSWYFGEDNSLTQAAPDMEAGTDEYAVNFEATTGTDNRWHTKAGGQDVIYKNRAGSDQKLLTYTSSPLSEAMEITGHPVITFYVSSTVNDGAFYVYLEDVDEQGEVLYVTEGQLRSLHRQISPENPPYAVFGPYHSFERQDGQPQEPGEVMELSFDLLPTSVLIQKGHRLRVAIAGHDADTFARYPAQGNTTLTLHRNAIYPSHIDLPVMTPK</sequence>
<reference evidence="4 5" key="1">
    <citation type="submission" date="2021-03" db="EMBL/GenBank/DDBJ databases">
        <title>Metabolic Capacity of the Antarctic Cyanobacterium Phormidium pseudopriestleyi that Sustains Oxygenic Photosynthesis in the Presence of Hydrogen Sulfide.</title>
        <authorList>
            <person name="Lumian J.E."/>
            <person name="Jungblut A.D."/>
            <person name="Dillon M.L."/>
            <person name="Hawes I."/>
            <person name="Doran P.T."/>
            <person name="Mackey T.J."/>
            <person name="Dick G.J."/>
            <person name="Grettenberger C.L."/>
            <person name="Sumner D.Y."/>
        </authorList>
    </citation>
    <scope>NUCLEOTIDE SEQUENCE [LARGE SCALE GENOMIC DNA]</scope>
    <source>
        <strain evidence="4 5">FRX01</strain>
    </source>
</reference>
<dbReference type="SMART" id="SM00939">
    <property type="entry name" value="PepX_C"/>
    <property type="match status" value="1"/>
</dbReference>
<dbReference type="Pfam" id="PF02129">
    <property type="entry name" value="Peptidase_S15"/>
    <property type="match status" value="1"/>
</dbReference>
<dbReference type="Pfam" id="PF08530">
    <property type="entry name" value="PepX_C"/>
    <property type="match status" value="1"/>
</dbReference>
<proteinExistence type="predicted"/>
<organism evidence="4 5">
    <name type="scientific">Phormidium pseudopriestleyi FRX01</name>
    <dbReference type="NCBI Taxonomy" id="1759528"/>
    <lineage>
        <taxon>Bacteria</taxon>
        <taxon>Bacillati</taxon>
        <taxon>Cyanobacteriota</taxon>
        <taxon>Cyanophyceae</taxon>
        <taxon>Oscillatoriophycideae</taxon>
        <taxon>Oscillatoriales</taxon>
        <taxon>Oscillatoriaceae</taxon>
        <taxon>Phormidium</taxon>
    </lineage>
</organism>
<keyword evidence="2" id="KW-0472">Membrane</keyword>
<dbReference type="Gene3D" id="3.40.50.1820">
    <property type="entry name" value="alpha/beta hydrolase"/>
    <property type="match status" value="1"/>
</dbReference>
<dbReference type="PANTHER" id="PTHR43056">
    <property type="entry name" value="PEPTIDASE S9 PROLYL OLIGOPEPTIDASE"/>
    <property type="match status" value="1"/>
</dbReference>
<dbReference type="SUPFAM" id="SSF53474">
    <property type="entry name" value="alpha/beta-Hydrolases"/>
    <property type="match status" value="1"/>
</dbReference>
<dbReference type="NCBIfam" id="TIGR00976">
    <property type="entry name" value="CocE_NonD"/>
    <property type="match status" value="1"/>
</dbReference>
<comment type="caution">
    <text evidence="4">The sequence shown here is derived from an EMBL/GenBank/DDBJ whole genome shotgun (WGS) entry which is preliminary data.</text>
</comment>
<dbReference type="InterPro" id="IPR029058">
    <property type="entry name" value="AB_hydrolase_fold"/>
</dbReference>
<accession>A0ABS3FL26</accession>
<dbReference type="SUPFAM" id="SSF49785">
    <property type="entry name" value="Galactose-binding domain-like"/>
    <property type="match status" value="1"/>
</dbReference>
<dbReference type="InterPro" id="IPR000383">
    <property type="entry name" value="Xaa-Pro-like_dom"/>
</dbReference>
<gene>
    <name evidence="4" type="ORF">J0895_01540</name>
</gene>
<feature type="transmembrane region" description="Helical" evidence="2">
    <location>
        <begin position="12"/>
        <end position="30"/>
    </location>
</feature>
<evidence type="ECO:0000256" key="1">
    <source>
        <dbReference type="ARBA" id="ARBA00022801"/>
    </source>
</evidence>
<feature type="domain" description="Xaa-Pro dipeptidyl-peptidase C-terminal" evidence="3">
    <location>
        <begin position="390"/>
        <end position="636"/>
    </location>
</feature>
<dbReference type="PANTHER" id="PTHR43056:SF10">
    <property type="entry name" value="COCE_NOND FAMILY, PUTATIVE (AFU_ORTHOLOGUE AFUA_7G00600)-RELATED"/>
    <property type="match status" value="1"/>
</dbReference>
<evidence type="ECO:0000313" key="4">
    <source>
        <dbReference type="EMBL" id="MBO0347811.1"/>
    </source>
</evidence>
<dbReference type="Gene3D" id="2.60.120.260">
    <property type="entry name" value="Galactose-binding domain-like"/>
    <property type="match status" value="1"/>
</dbReference>
<dbReference type="GO" id="GO:0016787">
    <property type="term" value="F:hydrolase activity"/>
    <property type="evidence" value="ECO:0007669"/>
    <property type="project" value="UniProtKB-KW"/>
</dbReference>
<keyword evidence="2" id="KW-0812">Transmembrane</keyword>
<dbReference type="InterPro" id="IPR005674">
    <property type="entry name" value="CocE/Ser_esterase"/>
</dbReference>